<dbReference type="Proteomes" id="UP000559027">
    <property type="component" value="Unassembled WGS sequence"/>
</dbReference>
<feature type="domain" description="Glutaminase A central" evidence="3">
    <location>
        <begin position="6"/>
        <end position="100"/>
    </location>
</feature>
<dbReference type="EMBL" id="JAACJO010000003">
    <property type="protein sequence ID" value="KAF5360610.1"/>
    <property type="molecule type" value="Genomic_DNA"/>
</dbReference>
<comment type="caution">
    <text evidence="4">The sequence shown here is derived from an EMBL/GenBank/DDBJ whole genome shotgun (WGS) entry which is preliminary data.</text>
</comment>
<keyword evidence="5" id="KW-1185">Reference proteome</keyword>
<protein>
    <recommendedName>
        <fullName evidence="3">Glutaminase A central domain-containing protein</fullName>
    </recommendedName>
</protein>
<name>A0A8H5G9D3_9AGAR</name>
<sequence length="261" mass="29028">MPQLLFKDHATALLQTWTQRAVTQTHIKSTFDQEDSWGLVYNLFPDIWLDMKAISNDILTRQADLYKIQSGVQATLSLQSSRGNTIYPHWNLLTAATIPNNMSPSSSRHTRNIGAIVGGVIGGITGVIIIALALWYLRRRLMQEYDSELEGQYVQPRPFSLVLSSSLDVAPEPANMVSRTEGGPLTRLAQLSQIPPISTNGREALGRGAASPIRDISSALDVTSANATDNIRAEDIRAEVAQLRRELERMRDREDPRSQYT</sequence>
<organism evidence="4 5">
    <name type="scientific">Leucocoprinus leucothites</name>
    <dbReference type="NCBI Taxonomy" id="201217"/>
    <lineage>
        <taxon>Eukaryota</taxon>
        <taxon>Fungi</taxon>
        <taxon>Dikarya</taxon>
        <taxon>Basidiomycota</taxon>
        <taxon>Agaricomycotina</taxon>
        <taxon>Agaricomycetes</taxon>
        <taxon>Agaricomycetidae</taxon>
        <taxon>Agaricales</taxon>
        <taxon>Agaricineae</taxon>
        <taxon>Agaricaceae</taxon>
        <taxon>Leucocoprinus</taxon>
    </lineage>
</organism>
<dbReference type="InterPro" id="IPR032514">
    <property type="entry name" value="GtaA_central"/>
</dbReference>
<evidence type="ECO:0000313" key="5">
    <source>
        <dbReference type="Proteomes" id="UP000559027"/>
    </source>
</evidence>
<evidence type="ECO:0000256" key="1">
    <source>
        <dbReference type="SAM" id="Coils"/>
    </source>
</evidence>
<evidence type="ECO:0000313" key="4">
    <source>
        <dbReference type="EMBL" id="KAF5360610.1"/>
    </source>
</evidence>
<feature type="transmembrane region" description="Helical" evidence="2">
    <location>
        <begin position="113"/>
        <end position="137"/>
    </location>
</feature>
<dbReference type="AlphaFoldDB" id="A0A8H5G9D3"/>
<reference evidence="4 5" key="1">
    <citation type="journal article" date="2020" name="ISME J.">
        <title>Uncovering the hidden diversity of litter-decomposition mechanisms in mushroom-forming fungi.</title>
        <authorList>
            <person name="Floudas D."/>
            <person name="Bentzer J."/>
            <person name="Ahren D."/>
            <person name="Johansson T."/>
            <person name="Persson P."/>
            <person name="Tunlid A."/>
        </authorList>
    </citation>
    <scope>NUCLEOTIDE SEQUENCE [LARGE SCALE GENOMIC DNA]</scope>
    <source>
        <strain evidence="4 5">CBS 146.42</strain>
    </source>
</reference>
<dbReference type="OrthoDB" id="3918848at2759"/>
<evidence type="ECO:0000259" key="3">
    <source>
        <dbReference type="Pfam" id="PF16335"/>
    </source>
</evidence>
<dbReference type="Pfam" id="PF16335">
    <property type="entry name" value="GtaA_6_Hairpin"/>
    <property type="match status" value="1"/>
</dbReference>
<feature type="coiled-coil region" evidence="1">
    <location>
        <begin position="226"/>
        <end position="253"/>
    </location>
</feature>
<evidence type="ECO:0000256" key="2">
    <source>
        <dbReference type="SAM" id="Phobius"/>
    </source>
</evidence>
<keyword evidence="2" id="KW-1133">Transmembrane helix</keyword>
<proteinExistence type="predicted"/>
<gene>
    <name evidence="4" type="ORF">D9756_005158</name>
</gene>
<keyword evidence="2" id="KW-0472">Membrane</keyword>
<keyword evidence="1" id="KW-0175">Coiled coil</keyword>
<keyword evidence="2" id="KW-0812">Transmembrane</keyword>
<accession>A0A8H5G9D3</accession>